<reference evidence="1" key="2">
    <citation type="journal article" date="2014" name="ISME J.">
        <title>Microbial stratification in low pH oxic and suboxic macroscopic growths along an acid mine drainage.</title>
        <authorList>
            <person name="Mendez-Garcia C."/>
            <person name="Mesa V."/>
            <person name="Sprenger R.R."/>
            <person name="Richter M."/>
            <person name="Diez M.S."/>
            <person name="Solano J."/>
            <person name="Bargiela R."/>
            <person name="Golyshina O.V."/>
            <person name="Manteca A."/>
            <person name="Ramos J.L."/>
            <person name="Gallego J.R."/>
            <person name="Llorente I."/>
            <person name="Martins Dos Santos V.A."/>
            <person name="Jensen O.N."/>
            <person name="Pelaez A.I."/>
            <person name="Sanchez J."/>
            <person name="Ferrer M."/>
        </authorList>
    </citation>
    <scope>NUCLEOTIDE SEQUENCE</scope>
</reference>
<dbReference type="EMBL" id="AUZX01010406">
    <property type="protein sequence ID" value="EQD48120.1"/>
    <property type="molecule type" value="Genomic_DNA"/>
</dbReference>
<protein>
    <submittedName>
        <fullName evidence="1">Uncharacterized protein</fullName>
    </submittedName>
</protein>
<accession>T1B1A8</accession>
<gene>
    <name evidence="1" type="ORF">B1A_14181</name>
</gene>
<evidence type="ECO:0000313" key="1">
    <source>
        <dbReference type="EMBL" id="EQD48120.1"/>
    </source>
</evidence>
<reference evidence="1" key="1">
    <citation type="submission" date="2013-08" db="EMBL/GenBank/DDBJ databases">
        <authorList>
            <person name="Mendez C."/>
            <person name="Richter M."/>
            <person name="Ferrer M."/>
            <person name="Sanchez J."/>
        </authorList>
    </citation>
    <scope>NUCLEOTIDE SEQUENCE</scope>
</reference>
<organism evidence="1">
    <name type="scientific">mine drainage metagenome</name>
    <dbReference type="NCBI Taxonomy" id="410659"/>
    <lineage>
        <taxon>unclassified sequences</taxon>
        <taxon>metagenomes</taxon>
        <taxon>ecological metagenomes</taxon>
    </lineage>
</organism>
<sequence>MKAPSIRTVHERLERIRSHYRARGKILVEWQIDPFDLA</sequence>
<proteinExistence type="predicted"/>
<dbReference type="AlphaFoldDB" id="T1B1A8"/>
<comment type="caution">
    <text evidence="1">The sequence shown here is derived from an EMBL/GenBank/DDBJ whole genome shotgun (WGS) entry which is preliminary data.</text>
</comment>
<name>T1B1A8_9ZZZZ</name>